<keyword evidence="1" id="KW-1133">Transmembrane helix</keyword>
<protein>
    <submittedName>
        <fullName evidence="2">Uncharacterized protein</fullName>
    </submittedName>
</protein>
<dbReference type="PATRIC" id="fig|1395513.3.peg.141"/>
<dbReference type="EMBL" id="AWTC01000001">
    <property type="protein sequence ID" value="EST13666.1"/>
    <property type="molecule type" value="Genomic_DNA"/>
</dbReference>
<reference evidence="2 3" key="1">
    <citation type="journal article" date="2013" name="Genome Announc.">
        <title>Genome Sequence of Sporolactobacillus laevolacticus DSM442, an Efficient Polymer-Grade D-Lactate Producer from Agricultural Waste Cottonseed as a Nitrogen Source.</title>
        <authorList>
            <person name="Wang H."/>
            <person name="Wang L."/>
            <person name="Ju J."/>
            <person name="Yu B."/>
            <person name="Ma Y."/>
        </authorList>
    </citation>
    <scope>NUCLEOTIDE SEQUENCE [LARGE SCALE GENOMIC DNA]</scope>
    <source>
        <strain evidence="2 3">DSM 442</strain>
    </source>
</reference>
<keyword evidence="1" id="KW-0812">Transmembrane</keyword>
<dbReference type="RefSeq" id="WP_023508464.1">
    <property type="nucleotide sequence ID" value="NZ_AWTC01000001.1"/>
</dbReference>
<organism evidence="2 3">
    <name type="scientific">Sporolactobacillus laevolacticus DSM 442</name>
    <dbReference type="NCBI Taxonomy" id="1395513"/>
    <lineage>
        <taxon>Bacteria</taxon>
        <taxon>Bacillati</taxon>
        <taxon>Bacillota</taxon>
        <taxon>Bacilli</taxon>
        <taxon>Bacillales</taxon>
        <taxon>Sporolactobacillaceae</taxon>
        <taxon>Sporolactobacillus</taxon>
    </lineage>
</organism>
<evidence type="ECO:0000313" key="2">
    <source>
        <dbReference type="EMBL" id="EST13666.1"/>
    </source>
</evidence>
<sequence>MINFWKTHRSWRYLIIIIFIIVCFIVFPLFLSVFCTIDYSSYFSLLFQGNLLFCVFLFILIKKYLIRDIDNAPKDSWIDHAGRLIGVIAIIVLYLYFDGPRILDVPNALSNKTKLITGTIYEVDNGRSGTQYFYLEDEYYEYDYAKYGLKDGDHVSMIILPHSHFVVTLKKIRS</sequence>
<comment type="caution">
    <text evidence="2">The sequence shown here is derived from an EMBL/GenBank/DDBJ whole genome shotgun (WGS) entry which is preliminary data.</text>
</comment>
<keyword evidence="1" id="KW-0472">Membrane</keyword>
<gene>
    <name evidence="2" type="ORF">P343_00695</name>
</gene>
<proteinExistence type="predicted"/>
<feature type="transmembrane region" description="Helical" evidence="1">
    <location>
        <begin position="40"/>
        <end position="61"/>
    </location>
</feature>
<accession>V6J3D5</accession>
<dbReference type="Proteomes" id="UP000018296">
    <property type="component" value="Unassembled WGS sequence"/>
</dbReference>
<evidence type="ECO:0000256" key="1">
    <source>
        <dbReference type="SAM" id="Phobius"/>
    </source>
</evidence>
<dbReference type="AlphaFoldDB" id="V6J3D5"/>
<keyword evidence="3" id="KW-1185">Reference proteome</keyword>
<feature type="transmembrane region" description="Helical" evidence="1">
    <location>
        <begin position="12"/>
        <end position="34"/>
    </location>
</feature>
<name>V6J3D5_9BACL</name>
<evidence type="ECO:0000313" key="3">
    <source>
        <dbReference type="Proteomes" id="UP000018296"/>
    </source>
</evidence>
<feature type="transmembrane region" description="Helical" evidence="1">
    <location>
        <begin position="81"/>
        <end position="97"/>
    </location>
</feature>